<gene>
    <name evidence="2" type="ORF">MC7420_7377</name>
</gene>
<dbReference type="AlphaFoldDB" id="B4VHE6"/>
<evidence type="ECO:0000313" key="2">
    <source>
        <dbReference type="EMBL" id="EDX78724.1"/>
    </source>
</evidence>
<evidence type="ECO:0000313" key="3">
    <source>
        <dbReference type="Proteomes" id="UP000003835"/>
    </source>
</evidence>
<accession>B4VHE6</accession>
<name>B4VHE6_9CYAN</name>
<dbReference type="STRING" id="118168.MC7420_7377"/>
<proteinExistence type="predicted"/>
<sequence length="51" mass="6144">METQEELAYLEQKLPRLRARLSCLQQLYRDLQQKTPEDFDEEDKVSDKEGE</sequence>
<dbReference type="RefSeq" id="WP_006098201.1">
    <property type="nucleotide sequence ID" value="NZ_DS989841.1"/>
</dbReference>
<dbReference type="Proteomes" id="UP000003835">
    <property type="component" value="Unassembled WGS sequence"/>
</dbReference>
<protein>
    <submittedName>
        <fullName evidence="2">Uncharacterized protein</fullName>
    </submittedName>
</protein>
<dbReference type="EMBL" id="DS989841">
    <property type="protein sequence ID" value="EDX78724.1"/>
    <property type="molecule type" value="Genomic_DNA"/>
</dbReference>
<evidence type="ECO:0000256" key="1">
    <source>
        <dbReference type="SAM" id="MobiDB-lite"/>
    </source>
</evidence>
<reference evidence="2 3" key="1">
    <citation type="submission" date="2008-07" db="EMBL/GenBank/DDBJ databases">
        <authorList>
            <person name="Tandeau de Marsac N."/>
            <person name="Ferriera S."/>
            <person name="Johnson J."/>
            <person name="Kravitz S."/>
            <person name="Beeson K."/>
            <person name="Sutton G."/>
            <person name="Rogers Y.-H."/>
            <person name="Friedman R."/>
            <person name="Frazier M."/>
            <person name="Venter J.C."/>
        </authorList>
    </citation>
    <scope>NUCLEOTIDE SEQUENCE [LARGE SCALE GENOMIC DNA]</scope>
    <source>
        <strain evidence="2 3">PCC 7420</strain>
    </source>
</reference>
<organism evidence="2 3">
    <name type="scientific">Coleofasciculus chthonoplastes PCC 7420</name>
    <dbReference type="NCBI Taxonomy" id="118168"/>
    <lineage>
        <taxon>Bacteria</taxon>
        <taxon>Bacillati</taxon>
        <taxon>Cyanobacteriota</taxon>
        <taxon>Cyanophyceae</taxon>
        <taxon>Coleofasciculales</taxon>
        <taxon>Coleofasciculaceae</taxon>
        <taxon>Coleofasciculus</taxon>
    </lineage>
</organism>
<dbReference type="HOGENOM" id="CLU_3097637_0_0_3"/>
<keyword evidence="3" id="KW-1185">Reference proteome</keyword>
<feature type="region of interest" description="Disordered" evidence="1">
    <location>
        <begin position="31"/>
        <end position="51"/>
    </location>
</feature>